<gene>
    <name evidence="2" type="ORF">V1478_007048</name>
</gene>
<feature type="transmembrane region" description="Helical" evidence="1">
    <location>
        <begin position="84"/>
        <end position="117"/>
    </location>
</feature>
<evidence type="ECO:0000313" key="2">
    <source>
        <dbReference type="EMBL" id="KAL2726770.1"/>
    </source>
</evidence>
<comment type="caution">
    <text evidence="2">The sequence shown here is derived from an EMBL/GenBank/DDBJ whole genome shotgun (WGS) entry which is preliminary data.</text>
</comment>
<reference evidence="2 3" key="1">
    <citation type="journal article" date="2024" name="Ann. Entomol. Soc. Am.">
        <title>Genomic analyses of the southern and eastern yellowjacket wasps (Hymenoptera: Vespidae) reveal evolutionary signatures of social life.</title>
        <authorList>
            <person name="Catto M.A."/>
            <person name="Caine P.B."/>
            <person name="Orr S.E."/>
            <person name="Hunt B.G."/>
            <person name="Goodisman M.A.D."/>
        </authorList>
    </citation>
    <scope>NUCLEOTIDE SEQUENCE [LARGE SCALE GENOMIC DNA]</scope>
    <source>
        <strain evidence="2">233</strain>
        <tissue evidence="2">Head and thorax</tissue>
    </source>
</reference>
<protein>
    <submittedName>
        <fullName evidence="2">Uncharacterized protein</fullName>
    </submittedName>
</protein>
<keyword evidence="3" id="KW-1185">Reference proteome</keyword>
<keyword evidence="1" id="KW-0812">Transmembrane</keyword>
<accession>A0ABD2B223</accession>
<keyword evidence="1" id="KW-1133">Transmembrane helix</keyword>
<dbReference type="AlphaFoldDB" id="A0ABD2B223"/>
<organism evidence="2 3">
    <name type="scientific">Vespula squamosa</name>
    <name type="common">Southern yellow jacket</name>
    <name type="synonym">Wasp</name>
    <dbReference type="NCBI Taxonomy" id="30214"/>
    <lineage>
        <taxon>Eukaryota</taxon>
        <taxon>Metazoa</taxon>
        <taxon>Ecdysozoa</taxon>
        <taxon>Arthropoda</taxon>
        <taxon>Hexapoda</taxon>
        <taxon>Insecta</taxon>
        <taxon>Pterygota</taxon>
        <taxon>Neoptera</taxon>
        <taxon>Endopterygota</taxon>
        <taxon>Hymenoptera</taxon>
        <taxon>Apocrita</taxon>
        <taxon>Aculeata</taxon>
        <taxon>Vespoidea</taxon>
        <taxon>Vespidae</taxon>
        <taxon>Vespinae</taxon>
        <taxon>Vespula</taxon>
    </lineage>
</organism>
<evidence type="ECO:0000256" key="1">
    <source>
        <dbReference type="SAM" id="Phobius"/>
    </source>
</evidence>
<dbReference type="Proteomes" id="UP001607302">
    <property type="component" value="Unassembled WGS sequence"/>
</dbReference>
<evidence type="ECO:0000313" key="3">
    <source>
        <dbReference type="Proteomes" id="UP001607302"/>
    </source>
</evidence>
<sequence>MHRILMRSKCEDMRIVLFYRKCYMTQESYNIMHTSWYFYSFVPYVTTNTEESSAWRSRATYFLDLTTFASNGSRRYSTSRLLEAAAAVVVVGVVVVVVVAAMVMVAAAAAAAAASYANILSSVSENTMDETRDIFFNDLCERHRRYIYVKSFLFRLEKICPSIQMITLNKMNRGFAVFLDFRSQKYGIL</sequence>
<proteinExistence type="predicted"/>
<dbReference type="EMBL" id="JAUDFV010000133">
    <property type="protein sequence ID" value="KAL2726770.1"/>
    <property type="molecule type" value="Genomic_DNA"/>
</dbReference>
<name>A0ABD2B223_VESSQ</name>
<keyword evidence="1" id="KW-0472">Membrane</keyword>